<dbReference type="Proteomes" id="UP000664654">
    <property type="component" value="Unassembled WGS sequence"/>
</dbReference>
<name>A0A939DNC5_9ALTE</name>
<evidence type="ECO:0000313" key="3">
    <source>
        <dbReference type="Proteomes" id="UP000664654"/>
    </source>
</evidence>
<reference evidence="2" key="1">
    <citation type="submission" date="2021-03" db="EMBL/GenBank/DDBJ databases">
        <title>novel species isolated from a fishpond in China.</title>
        <authorList>
            <person name="Lu H."/>
            <person name="Cai Z."/>
        </authorList>
    </citation>
    <scope>NUCLEOTIDE SEQUENCE</scope>
    <source>
        <strain evidence="2">JCM 30855</strain>
    </source>
</reference>
<organism evidence="2 3">
    <name type="scientific">Bowmanella dokdonensis</name>
    <dbReference type="NCBI Taxonomy" id="751969"/>
    <lineage>
        <taxon>Bacteria</taxon>
        <taxon>Pseudomonadati</taxon>
        <taxon>Pseudomonadota</taxon>
        <taxon>Gammaproteobacteria</taxon>
        <taxon>Alteromonadales</taxon>
        <taxon>Alteromonadaceae</taxon>
        <taxon>Bowmanella</taxon>
    </lineage>
</organism>
<keyword evidence="3" id="KW-1185">Reference proteome</keyword>
<gene>
    <name evidence="2" type="ORF">J0A66_09160</name>
</gene>
<accession>A0A939DNC5</accession>
<comment type="caution">
    <text evidence="2">The sequence shown here is derived from an EMBL/GenBank/DDBJ whole genome shotgun (WGS) entry which is preliminary data.</text>
</comment>
<evidence type="ECO:0000256" key="1">
    <source>
        <dbReference type="SAM" id="SignalP"/>
    </source>
</evidence>
<feature type="signal peptide" evidence="1">
    <location>
        <begin position="1"/>
        <end position="20"/>
    </location>
</feature>
<feature type="chain" id="PRO_5037852430" description="Lipoprotein" evidence="1">
    <location>
        <begin position="21"/>
        <end position="66"/>
    </location>
</feature>
<evidence type="ECO:0008006" key="4">
    <source>
        <dbReference type="Google" id="ProtNLM"/>
    </source>
</evidence>
<evidence type="ECO:0000313" key="2">
    <source>
        <dbReference type="EMBL" id="MBN7825387.1"/>
    </source>
</evidence>
<keyword evidence="1" id="KW-0732">Signal</keyword>
<sequence length="66" mass="7771">MKTTLTLMLLVLCITGCSNKAVYNNFQINKRNECLKLPPTEYDRCMEGMDRSYEEYEKAREEVVDQ</sequence>
<dbReference type="AlphaFoldDB" id="A0A939DNC5"/>
<proteinExistence type="predicted"/>
<protein>
    <recommendedName>
        <fullName evidence="4">Lipoprotein</fullName>
    </recommendedName>
</protein>
<dbReference type="EMBL" id="JAFKCV010000004">
    <property type="protein sequence ID" value="MBN7825387.1"/>
    <property type="molecule type" value="Genomic_DNA"/>
</dbReference>
<dbReference type="RefSeq" id="WP_206573495.1">
    <property type="nucleotide sequence ID" value="NZ_JAFKCV010000004.1"/>
</dbReference>